<dbReference type="EMBL" id="BSST01000001">
    <property type="protein sequence ID" value="GLX77494.1"/>
    <property type="molecule type" value="Genomic_DNA"/>
</dbReference>
<comment type="caution">
    <text evidence="2">The sequence shown here is derived from an EMBL/GenBank/DDBJ whole genome shotgun (WGS) entry which is preliminary data.</text>
</comment>
<keyword evidence="3" id="KW-1185">Reference proteome</keyword>
<evidence type="ECO:0000259" key="1">
    <source>
        <dbReference type="Pfam" id="PF07238"/>
    </source>
</evidence>
<name>A0ABQ6GQA4_9GAMM</name>
<dbReference type="Proteomes" id="UP001157186">
    <property type="component" value="Unassembled WGS sequence"/>
</dbReference>
<reference evidence="2 3" key="1">
    <citation type="submission" date="2023-03" db="EMBL/GenBank/DDBJ databases">
        <title>Draft genome sequence of Thalassotalea insulae KCTC 62186T.</title>
        <authorList>
            <person name="Sawabe T."/>
        </authorList>
    </citation>
    <scope>NUCLEOTIDE SEQUENCE [LARGE SCALE GENOMIC DNA]</scope>
    <source>
        <strain evidence="2 3">KCTC 62186</strain>
    </source>
</reference>
<dbReference type="RefSeq" id="WP_284243352.1">
    <property type="nucleotide sequence ID" value="NZ_BSST01000001.1"/>
</dbReference>
<protein>
    <recommendedName>
        <fullName evidence="1">PilZ domain-containing protein</fullName>
    </recommendedName>
</protein>
<dbReference type="Pfam" id="PF07238">
    <property type="entry name" value="PilZ"/>
    <property type="match status" value="1"/>
</dbReference>
<gene>
    <name evidence="2" type="ORF">tinsulaeT_08340</name>
</gene>
<proteinExistence type="predicted"/>
<feature type="domain" description="PilZ" evidence="1">
    <location>
        <begin position="103"/>
        <end position="178"/>
    </location>
</feature>
<accession>A0ABQ6GQA4</accession>
<dbReference type="InterPro" id="IPR009875">
    <property type="entry name" value="PilZ_domain"/>
</dbReference>
<sequence length="200" mass="23096">MTMQANQDKLAQYAQFFTIEHSFSINVKTLDNKQVSDFSQFLEQMPTPFKMVGEMSTIDQAALKPLQALTGVAGQLVDYLKHQAQKIDLLMNYILQQQNEDNARFQGVSFGGAGIAFISDKPWQLNQLVELKLFLPEENAAIYCFAEVIDISPQEQQFHHKLLFHFIRDEDRELLVRASLHKQTKQLQQLAQQRQQNTEH</sequence>
<organism evidence="2 3">
    <name type="scientific">Thalassotalea insulae</name>
    <dbReference type="NCBI Taxonomy" id="2056778"/>
    <lineage>
        <taxon>Bacteria</taxon>
        <taxon>Pseudomonadati</taxon>
        <taxon>Pseudomonadota</taxon>
        <taxon>Gammaproteobacteria</taxon>
        <taxon>Alteromonadales</taxon>
        <taxon>Colwelliaceae</taxon>
        <taxon>Thalassotalea</taxon>
    </lineage>
</organism>
<evidence type="ECO:0000313" key="2">
    <source>
        <dbReference type="EMBL" id="GLX77494.1"/>
    </source>
</evidence>
<evidence type="ECO:0000313" key="3">
    <source>
        <dbReference type="Proteomes" id="UP001157186"/>
    </source>
</evidence>